<evidence type="ECO:0000256" key="6">
    <source>
        <dbReference type="SAM" id="MobiDB-lite"/>
    </source>
</evidence>
<evidence type="ECO:0000256" key="7">
    <source>
        <dbReference type="SAM" id="SignalP"/>
    </source>
</evidence>
<feature type="compositionally biased region" description="Basic and acidic residues" evidence="6">
    <location>
        <begin position="1857"/>
        <end position="1871"/>
    </location>
</feature>
<evidence type="ECO:0000313" key="10">
    <source>
        <dbReference type="EMBL" id="KID58074.1"/>
    </source>
</evidence>
<dbReference type="GO" id="GO:0005576">
    <property type="term" value="C:extracellular region"/>
    <property type="evidence" value="ECO:0007669"/>
    <property type="project" value="UniProtKB-SubCell"/>
</dbReference>
<dbReference type="Pfam" id="PF25023">
    <property type="entry name" value="TEN_YD-shell"/>
    <property type="match status" value="1"/>
</dbReference>
<evidence type="ECO:0000256" key="5">
    <source>
        <dbReference type="ARBA" id="ARBA00023026"/>
    </source>
</evidence>
<dbReference type="InterPro" id="IPR013517">
    <property type="entry name" value="FG-GAP"/>
</dbReference>
<dbReference type="InterPro" id="IPR022385">
    <property type="entry name" value="Rhs_assc_core"/>
</dbReference>
<dbReference type="InterPro" id="IPR031325">
    <property type="entry name" value="RHS_repeat"/>
</dbReference>
<dbReference type="Pfam" id="PF13517">
    <property type="entry name" value="FG-GAP_3"/>
    <property type="match status" value="2"/>
</dbReference>
<evidence type="ECO:0000259" key="8">
    <source>
        <dbReference type="Pfam" id="PF12256"/>
    </source>
</evidence>
<comment type="subcellular location">
    <subcellularLocation>
        <location evidence="1">Secreted</location>
    </subcellularLocation>
</comment>
<accession>A0A0C1MM12</accession>
<gene>
    <name evidence="10" type="ORF">JF50_04880</name>
</gene>
<dbReference type="GO" id="GO:0005737">
    <property type="term" value="C:cytoplasm"/>
    <property type="evidence" value="ECO:0007669"/>
    <property type="project" value="InterPro"/>
</dbReference>
<evidence type="ECO:0000256" key="2">
    <source>
        <dbReference type="ARBA" id="ARBA00022525"/>
    </source>
</evidence>
<dbReference type="PANTHER" id="PTHR32305">
    <property type="match status" value="1"/>
</dbReference>
<feature type="chain" id="PRO_5002136055" evidence="7">
    <location>
        <begin position="39"/>
        <end position="1993"/>
    </location>
</feature>
<evidence type="ECO:0000256" key="4">
    <source>
        <dbReference type="ARBA" id="ARBA00022737"/>
    </source>
</evidence>
<sequence length="1993" mass="220345">MAAFFAAIFLKNRTFMKQTNKLVIASLSLVSACFSAWAIDNSAIQQTHINLPQGPGKQFGLGELYSVAGNQGSGEFTLPIKLPAGRGGLTPELSIDYNAGFGNGLVGIGHRLSIPSIRHQTDKGLPDYQAANSRFVLSNGAELVHLGGQRYQEKLSGNPSVYEFTNGAWRVTLPDGSQWQFGTADQSRTVGEGHTYAWHLDKVTDTAGNAIDIDYQRLDDSATVYPKLIRYSADQVQVSLDYERREDAVVNYKPGFALIMNHRLKRISTQVQNSVVSHYELTYHPSTDWHTQSRLKSFTAYSGDKQLSQPTISFEYGEYPGSYQAHSLDSAKSLPFWNDNAGLVDLNSDGLVDVINTGVSRHAYWINQGTDQTGKPVWDNYKNMTISSSYRLTDEHVHLADMNGDGKTDLLIGRQRDTLVQELDEANNWQTSFSLSGLSYQLDNRNTILIDINNDKRTDVLYAHTSRGRVLRHLAQLNLESGWSNPIALSVPSQAIAYEFGDSNIRFADMNGDGLPDLVAIVNSGVRYFPNRGLKGFGAPVIFSNSPRFDSSKLGSVKITDMNADGKADVVFAERMRASIWLNKGISTQDPTSATLTQSYDIDSPQVARNMSIDLADVNGNGSTDIVWQLSSGALSYVYFVDLFAEQPANILTKIDNGMGLATELQYQSVAQYMYQATLAGQAWQSTSPVSMPVVSAISTRDSVTGVVSEQIFNYQDSYYYAPDKAFRGFKQITTTLPQSTNQAAQERIAQFNVGDVHEVLSGKLTQLVRQDKYGVFDSQQFTFEPRTWHQGAQGDERSVQFAAMVASTQSIQEKGKGTAVTVSEKFDYDAFGNVIYIEQSGRQDGQWQDARIIYNEYSAQLGAAVNKGIVNLPTQTKITDLVGNVVAKQQWFYDDDSFSAQQGTLSRGLMTQSRQWFNTQDPNGYIDTVRQKYNQYGQVSHVYGPLWGRQPGHETKLSYDPTLNTYVTQIDLSTGTDTLTATAEYDLSLGVITGYQHYDKARSAFEYDALGRLKKVIKAGDSIVSPTSEFNYHIGNGVHNWVHAKHKAGDTQYHNSYTYLDGYSRRLMVRSDSEHAGQVIVSGRTQYNGRGAIVANYLPYFATGFDYQLESASADEQFHYDALGRLVKHTHNFKNGQGQNAYATVEYSPFSELHLDPEQTDPTSAHYGAATRLTFDAFGGKQGRLRQVDETVAVSADGQLSSLNSWQTRYNYDLQGNLTQYIDPQNNMRSMTYDQAGRLTYVNDPNRGQKWYAYQGSILLAALDARGLPVAYQVDGASRLVASYHLAKQALPQASEWTPSIDFTKLSAHTRYAYYGSADVSSGRLKSITHPFGSQTQSYTTRGQVAQLNKSIKLPSGQVNQYQMGYEYDAADRLSAFVYPDNTRLTYQYNVRSLVESVSGVASAMQYNAAGMPEHYQWNNGVLGTYQYDDALRLTQLHSEKDGVTYQKMGYHHDNAGNITQIDDLRDSQSLAKIAEHLGVSPTLISGLNTSANFVYDDWYRLINGQVGGVSYDYRYDLIGNRISASTQSVQSAKSLIGLMQGGAQTDYMYGGGTHAQTAWHRIGRAATEAGGPNALTHLTVQGKASSLSYDPVGNRLTDGATRYSWDRENRLMSVSADKGQLEFGYDHANMRLFKYSKAADGLTNTVVYVDRDIEFRQGQLYKYVTLNGKRVALSRQSSGAYQSEQYYLTNHLASTELSLDSSGRVTSAINYDPYGNQTVSLGNDAITPYRFTGKEFDEISGLGYFEQRYLSSVHGQFISPDPIFALPNRFFDPQDFSAYSYTRNNPQSFIDPDGRAKGAPSLLRKPSKVAYEGNVFAEQLTGAIVNLLPEGKLKDTVMRQHQGIKSLRKMQEKSSKRLLDISQGKKDKGAVTGSSEAGKVADDALAGGKNRGAASYLEVDGQFFSGVSGSKINYHPKLKKALNSVPKSQQSPTHGYCSEIVCINKSLQSGVDPAGGNMKTVAIGKTKPGHGLDKDACSTCSHVMHKFGVNY</sequence>
<dbReference type="Pfam" id="PF12256">
    <property type="entry name" value="TcdB_toxin_midN"/>
    <property type="match status" value="1"/>
</dbReference>
<dbReference type="PANTHER" id="PTHR32305:SF15">
    <property type="entry name" value="PROTEIN RHSA-RELATED"/>
    <property type="match status" value="1"/>
</dbReference>
<dbReference type="Pfam" id="PF03534">
    <property type="entry name" value="SpvB"/>
    <property type="match status" value="1"/>
</dbReference>
<dbReference type="InterPro" id="IPR003284">
    <property type="entry name" value="Sal_SpvB"/>
</dbReference>
<dbReference type="NCBIfam" id="TIGR01643">
    <property type="entry name" value="YD_repeat_2x"/>
    <property type="match status" value="1"/>
</dbReference>
<dbReference type="InterPro" id="IPR022045">
    <property type="entry name" value="TcdB_toxin_mid/N"/>
</dbReference>
<dbReference type="InterPro" id="IPR006530">
    <property type="entry name" value="YD"/>
</dbReference>
<dbReference type="InterPro" id="IPR056823">
    <property type="entry name" value="TEN-like_YD-shell"/>
</dbReference>
<comment type="caution">
    <text evidence="10">The sequence shown here is derived from an EMBL/GenBank/DDBJ whole genome shotgun (WGS) entry which is preliminary data.</text>
</comment>
<organism evidence="10 11">
    <name type="scientific">Pseudoalteromonas luteoviolacea</name>
    <dbReference type="NCBI Taxonomy" id="43657"/>
    <lineage>
        <taxon>Bacteria</taxon>
        <taxon>Pseudomonadati</taxon>
        <taxon>Pseudomonadota</taxon>
        <taxon>Gammaproteobacteria</taxon>
        <taxon>Alteromonadales</taxon>
        <taxon>Pseudoalteromonadaceae</taxon>
        <taxon>Pseudoalteromonas</taxon>
    </lineage>
</organism>
<feature type="domain" description="Teneurin-like YD-shell" evidence="9">
    <location>
        <begin position="1587"/>
        <end position="1788"/>
    </location>
</feature>
<dbReference type="InterPro" id="IPR028994">
    <property type="entry name" value="Integrin_alpha_N"/>
</dbReference>
<evidence type="ECO:0000256" key="3">
    <source>
        <dbReference type="ARBA" id="ARBA00022729"/>
    </source>
</evidence>
<dbReference type="NCBIfam" id="TIGR03696">
    <property type="entry name" value="Rhs_assc_core"/>
    <property type="match status" value="1"/>
</dbReference>
<feature type="signal peptide" evidence="7">
    <location>
        <begin position="1"/>
        <end position="38"/>
    </location>
</feature>
<name>A0A0C1MM12_9GAMM</name>
<evidence type="ECO:0000313" key="11">
    <source>
        <dbReference type="Proteomes" id="UP000031327"/>
    </source>
</evidence>
<keyword evidence="2" id="KW-0964">Secreted</keyword>
<reference evidence="10 11" key="1">
    <citation type="submission" date="2014-12" db="EMBL/GenBank/DDBJ databases">
        <title>Draft Genome Sequence of Pseudoalteromonas luteoviolacea HI1.</title>
        <authorList>
            <person name="Asahina A.Y."/>
            <person name="Hadfield M.G."/>
        </authorList>
    </citation>
    <scope>NUCLEOTIDE SEQUENCE [LARGE SCALE GENOMIC DNA]</scope>
    <source>
        <strain evidence="10 11">HI1</strain>
    </source>
</reference>
<dbReference type="Pfam" id="PF05593">
    <property type="entry name" value="RHS_repeat"/>
    <property type="match status" value="1"/>
</dbReference>
<keyword evidence="3 7" id="KW-0732">Signal</keyword>
<protein>
    <submittedName>
        <fullName evidence="10">Uncharacterized protein</fullName>
    </submittedName>
</protein>
<dbReference type="Proteomes" id="UP000031327">
    <property type="component" value="Unassembled WGS sequence"/>
</dbReference>
<dbReference type="EMBL" id="JWIC01000004">
    <property type="protein sequence ID" value="KID58074.1"/>
    <property type="molecule type" value="Genomic_DNA"/>
</dbReference>
<feature type="domain" description="Insecticide toxin TcdB middle/N-terminal" evidence="8">
    <location>
        <begin position="597"/>
        <end position="750"/>
    </location>
</feature>
<proteinExistence type="predicted"/>
<evidence type="ECO:0000259" key="9">
    <source>
        <dbReference type="Pfam" id="PF25023"/>
    </source>
</evidence>
<keyword evidence="4" id="KW-0677">Repeat</keyword>
<dbReference type="SUPFAM" id="SSF69318">
    <property type="entry name" value="Integrin alpha N-terminal domain"/>
    <property type="match status" value="1"/>
</dbReference>
<dbReference type="InterPro" id="IPR050708">
    <property type="entry name" value="T6SS_VgrG/RHS"/>
</dbReference>
<feature type="region of interest" description="Disordered" evidence="6">
    <location>
        <begin position="1857"/>
        <end position="1877"/>
    </location>
</feature>
<evidence type="ECO:0000256" key="1">
    <source>
        <dbReference type="ARBA" id="ARBA00004613"/>
    </source>
</evidence>
<dbReference type="Gene3D" id="2.180.10.10">
    <property type="entry name" value="RHS repeat-associated core"/>
    <property type="match status" value="1"/>
</dbReference>
<keyword evidence="5" id="KW-0843">Virulence</keyword>